<dbReference type="GO" id="GO:1990281">
    <property type="term" value="C:efflux pump complex"/>
    <property type="evidence" value="ECO:0007669"/>
    <property type="project" value="TreeGrafter"/>
</dbReference>
<dbReference type="InterPro" id="IPR058792">
    <property type="entry name" value="Beta-barrel_RND_2"/>
</dbReference>
<dbReference type="PANTHER" id="PTHR30469:SF20">
    <property type="entry name" value="EFFLUX RND TRANSPORTER PERIPLASMIC ADAPTOR SUBUNIT"/>
    <property type="match status" value="1"/>
</dbReference>
<dbReference type="GO" id="GO:0015562">
    <property type="term" value="F:efflux transmembrane transporter activity"/>
    <property type="evidence" value="ECO:0007669"/>
    <property type="project" value="TreeGrafter"/>
</dbReference>
<keyword evidence="4" id="KW-1185">Reference proteome</keyword>
<proteinExistence type="inferred from homology"/>
<dbReference type="Gene3D" id="2.40.420.20">
    <property type="match status" value="1"/>
</dbReference>
<evidence type="ECO:0000313" key="4">
    <source>
        <dbReference type="Proteomes" id="UP000241771"/>
    </source>
</evidence>
<protein>
    <submittedName>
        <fullName evidence="3">Efflux RND transporter periplasmic adaptor subunit</fullName>
    </submittedName>
</protein>
<dbReference type="InterPro" id="IPR006143">
    <property type="entry name" value="RND_pump_MFP"/>
</dbReference>
<dbReference type="AlphaFoldDB" id="A0A2T3NYX3"/>
<dbReference type="PANTHER" id="PTHR30469">
    <property type="entry name" value="MULTIDRUG RESISTANCE PROTEIN MDTA"/>
    <property type="match status" value="1"/>
</dbReference>
<dbReference type="EMBL" id="PYMA01000002">
    <property type="protein sequence ID" value="PSW21418.1"/>
    <property type="molecule type" value="Genomic_DNA"/>
</dbReference>
<comment type="caution">
    <text evidence="3">The sequence shown here is derived from an EMBL/GenBank/DDBJ whole genome shotgun (WGS) entry which is preliminary data.</text>
</comment>
<accession>A0A2T3NYX3</accession>
<dbReference type="Pfam" id="PF25954">
    <property type="entry name" value="Beta-barrel_RND_2"/>
    <property type="match status" value="1"/>
</dbReference>
<gene>
    <name evidence="3" type="ORF">C9I98_05645</name>
</gene>
<evidence type="ECO:0000256" key="1">
    <source>
        <dbReference type="ARBA" id="ARBA00009477"/>
    </source>
</evidence>
<dbReference type="NCBIfam" id="TIGR01730">
    <property type="entry name" value="RND_mfp"/>
    <property type="match status" value="1"/>
</dbReference>
<evidence type="ECO:0000259" key="2">
    <source>
        <dbReference type="Pfam" id="PF25954"/>
    </source>
</evidence>
<organism evidence="3 4">
    <name type="scientific">Photobacterium sanctipauli</name>
    <dbReference type="NCBI Taxonomy" id="1342794"/>
    <lineage>
        <taxon>Bacteria</taxon>
        <taxon>Pseudomonadati</taxon>
        <taxon>Pseudomonadota</taxon>
        <taxon>Gammaproteobacteria</taxon>
        <taxon>Vibrionales</taxon>
        <taxon>Vibrionaceae</taxon>
        <taxon>Photobacterium</taxon>
    </lineage>
</organism>
<feature type="domain" description="CusB-like beta-barrel" evidence="2">
    <location>
        <begin position="197"/>
        <end position="269"/>
    </location>
</feature>
<name>A0A2T3NYX3_9GAMM</name>
<dbReference type="Gene3D" id="2.40.50.100">
    <property type="match status" value="1"/>
</dbReference>
<evidence type="ECO:0000313" key="3">
    <source>
        <dbReference type="EMBL" id="PSW21418.1"/>
    </source>
</evidence>
<dbReference type="Gene3D" id="2.40.30.170">
    <property type="match status" value="1"/>
</dbReference>
<dbReference type="Proteomes" id="UP000241771">
    <property type="component" value="Unassembled WGS sequence"/>
</dbReference>
<dbReference type="SUPFAM" id="SSF111369">
    <property type="entry name" value="HlyD-like secretion proteins"/>
    <property type="match status" value="1"/>
</dbReference>
<comment type="similarity">
    <text evidence="1">Belongs to the membrane fusion protein (MFP) (TC 8.A.1) family.</text>
</comment>
<dbReference type="Gene3D" id="1.10.287.470">
    <property type="entry name" value="Helix hairpin bin"/>
    <property type="match status" value="1"/>
</dbReference>
<sequence length="361" mass="38648">MSLLLLSGCDSQQNENAQDPIRPVRTTLVTTSPSDFQYRFAGTTVSASTINLSFQVGGTLESFPAKAGLPLKNGELIASLNDDDLQLELQKNEALLEQAKTNSVASTSRYERMASLHKKQLISDMDFDVAQAEHQVNIAKVDQAQRAVDLSRQQISYASLYARGDHCSITETHATENENVASGQLIAVLSCGNNMEVTANVSEATIAGLSIGQDVTAMIGAVSKESMPATISEIGLSTGNTGTYFVTATINSEIESLRPGMGAELLINRERLQSNQNLWVPMNTVNEENGQHFVMIFEPAQDSQGGVQGIVRKVPVTIGKFIAGSIEVTHGLSEGQQVITAGQSQVYDGLEVTSLNGGEHS</sequence>
<reference evidence="3 4" key="1">
    <citation type="submission" date="2018-01" db="EMBL/GenBank/DDBJ databases">
        <title>Whole genome sequencing of Histamine producing bacteria.</title>
        <authorList>
            <person name="Butler K."/>
        </authorList>
    </citation>
    <scope>NUCLEOTIDE SEQUENCE [LARGE SCALE GENOMIC DNA]</scope>
    <source>
        <strain evidence="3 4">DSM 100436</strain>
    </source>
</reference>